<feature type="domain" description="3-hydroxyacyl-CoA dehydrogenase C-terminal" evidence="15">
    <location>
        <begin position="473"/>
        <end position="567"/>
    </location>
</feature>
<dbReference type="InterPro" id="IPR018376">
    <property type="entry name" value="Enoyl-CoA_hyd/isom_CS"/>
</dbReference>
<evidence type="ECO:0000256" key="8">
    <source>
        <dbReference type="ARBA" id="ARBA00023098"/>
    </source>
</evidence>
<keyword evidence="8" id="KW-0443">Lipid metabolism</keyword>
<keyword evidence="9" id="KW-0576">Peroxisome</keyword>
<feature type="domain" description="3-hydroxyacyl-CoA dehydrogenase C-terminal" evidence="15">
    <location>
        <begin position="601"/>
        <end position="687"/>
    </location>
</feature>
<evidence type="ECO:0000256" key="9">
    <source>
        <dbReference type="ARBA" id="ARBA00023140"/>
    </source>
</evidence>
<comment type="subcellular location">
    <subcellularLocation>
        <location evidence="1">Peroxisome</location>
    </subcellularLocation>
</comment>
<name>A0A1I4CMV8_9RHOB</name>
<dbReference type="AlphaFoldDB" id="A0A1I4CMV8"/>
<dbReference type="Pfam" id="PF00378">
    <property type="entry name" value="ECH_1"/>
    <property type="match status" value="1"/>
</dbReference>
<dbReference type="InterPro" id="IPR006108">
    <property type="entry name" value="3HC_DH_C"/>
</dbReference>
<dbReference type="SUPFAM" id="SSF52096">
    <property type="entry name" value="ClpP/crotonase"/>
    <property type="match status" value="1"/>
</dbReference>
<keyword evidence="5" id="KW-0442">Lipid degradation</keyword>
<dbReference type="RefSeq" id="WP_093322134.1">
    <property type="nucleotide sequence ID" value="NZ_FOSZ01000002.1"/>
</dbReference>
<evidence type="ECO:0000256" key="12">
    <source>
        <dbReference type="ARBA" id="ARBA00023268"/>
    </source>
</evidence>
<comment type="similarity">
    <text evidence="14">Belongs to the enoyl-CoA hydratase/isomerase family.</text>
</comment>
<protein>
    <submittedName>
        <fullName evidence="17">3-hydroxyacyl-CoA dehydrogenase</fullName>
    </submittedName>
</protein>
<evidence type="ECO:0000256" key="14">
    <source>
        <dbReference type="RuleBase" id="RU003707"/>
    </source>
</evidence>
<dbReference type="GO" id="GO:0003857">
    <property type="term" value="F:(3S)-3-hydroxyacyl-CoA dehydrogenase (NAD+) activity"/>
    <property type="evidence" value="ECO:0007669"/>
    <property type="project" value="UniProtKB-EC"/>
</dbReference>
<dbReference type="InterPro" id="IPR008927">
    <property type="entry name" value="6-PGluconate_DH-like_C_sf"/>
</dbReference>
<gene>
    <name evidence="17" type="ORF">SAMN04488036_102331</name>
</gene>
<keyword evidence="6" id="KW-0560">Oxidoreductase</keyword>
<evidence type="ECO:0000256" key="5">
    <source>
        <dbReference type="ARBA" id="ARBA00022963"/>
    </source>
</evidence>
<keyword evidence="12" id="KW-0511">Multifunctional enzyme</keyword>
<keyword evidence="18" id="KW-1185">Reference proteome</keyword>
<evidence type="ECO:0000256" key="3">
    <source>
        <dbReference type="ARBA" id="ARBA00008750"/>
    </source>
</evidence>
<accession>A0A1I4CMV8</accession>
<dbReference type="InterPro" id="IPR006176">
    <property type="entry name" value="3-OHacyl-CoA_DH_NAD-bd"/>
</dbReference>
<evidence type="ECO:0000256" key="4">
    <source>
        <dbReference type="ARBA" id="ARBA00022832"/>
    </source>
</evidence>
<dbReference type="Gene3D" id="1.10.1040.50">
    <property type="match status" value="1"/>
</dbReference>
<keyword evidence="10" id="KW-0413">Isomerase</keyword>
<dbReference type="EMBL" id="FOSZ01000002">
    <property type="protein sequence ID" value="SFK81617.1"/>
    <property type="molecule type" value="Genomic_DNA"/>
</dbReference>
<dbReference type="Pfam" id="PF02737">
    <property type="entry name" value="3HCDH_N"/>
    <property type="match status" value="1"/>
</dbReference>
<keyword evidence="7" id="KW-0520">NAD</keyword>
<dbReference type="GO" id="GO:0070403">
    <property type="term" value="F:NAD+ binding"/>
    <property type="evidence" value="ECO:0007669"/>
    <property type="project" value="InterPro"/>
</dbReference>
<proteinExistence type="inferred from homology"/>
<evidence type="ECO:0000259" key="16">
    <source>
        <dbReference type="Pfam" id="PF02737"/>
    </source>
</evidence>
<evidence type="ECO:0000256" key="6">
    <source>
        <dbReference type="ARBA" id="ARBA00023002"/>
    </source>
</evidence>
<dbReference type="PROSITE" id="PS00166">
    <property type="entry name" value="ENOYL_COA_HYDRATASE"/>
    <property type="match status" value="1"/>
</dbReference>
<dbReference type="Gene3D" id="3.40.50.720">
    <property type="entry name" value="NAD(P)-binding Rossmann-like Domain"/>
    <property type="match status" value="1"/>
</dbReference>
<dbReference type="FunFam" id="3.40.50.720:FF:000009">
    <property type="entry name" value="Fatty oxidation complex, alpha subunit"/>
    <property type="match status" value="1"/>
</dbReference>
<evidence type="ECO:0000259" key="15">
    <source>
        <dbReference type="Pfam" id="PF00725"/>
    </source>
</evidence>
<sequence>MSDKQVVSVEYVGEVALICIDNPPVNAGSAAMRQGLQKAVQEVNAAGKAKAIGLYCAGRTFVAGADISEFGKPPQPPFMPDLYNEVEASGVPLVAAIHGTALGGGLELAVSCHARVALPSARVGLPEIHLGLLPGAGGTQRVSRLAGIPVALDLSLSGRQMPAKEALAAGIVDRIEDGEPREIALAAAQEVVAGTLATRVTRDIETTADDAAIEAAKAMVAKKARGLNAPVQAIKAVAASTLPFDEGLAAERAAFMACMGTDESRGMIHAFFGERAVANIPEKKETPRDVQSLGVIGGGTMGSGISTSALMAGLPVTLIEVSLEGLDRGVATITANLDGAVKRGKMSEAKRDAALAMLTPSTEMEALAEVDLVIEAVFEKMEIKKEIFGKLDTICKEGAILASNTSYLDINEIAAMTNRPQDVLGLHFFSPAHIMRLLEVVVGEKTEPAVVATGFALAKRMRKVGVRAGVCDGFIGNRILGHYLKTASYLVLDGAHPDQVDKALEDFGFAMGPHRVGDLAGLDIGYMTRKRLESTRPAEERYGGAIADKLSENGWNGRKTGKGYYVYEGRETLENPDLNGIIDAVRAEAGITPKTFTDEEIVDRYMTAMISEGARVVEDGIALRPVDVDVVFLMGYGFPRHRGGPLHYADTIGAKALVERIETYAKEDAHYWQVPALLRKMADEGGNFDKLNKGK</sequence>
<evidence type="ECO:0000256" key="2">
    <source>
        <dbReference type="ARBA" id="ARBA00005005"/>
    </source>
</evidence>
<organism evidence="17 18">
    <name type="scientific">Shimia haliotis</name>
    <dbReference type="NCBI Taxonomy" id="1280847"/>
    <lineage>
        <taxon>Bacteria</taxon>
        <taxon>Pseudomonadati</taxon>
        <taxon>Pseudomonadota</taxon>
        <taxon>Alphaproteobacteria</taxon>
        <taxon>Rhodobacterales</taxon>
        <taxon>Roseobacteraceae</taxon>
    </lineage>
</organism>
<feature type="domain" description="3-hydroxyacyl-CoA dehydrogenase NAD binding" evidence="16">
    <location>
        <begin position="293"/>
        <end position="468"/>
    </location>
</feature>
<evidence type="ECO:0000313" key="18">
    <source>
        <dbReference type="Proteomes" id="UP000198851"/>
    </source>
</evidence>
<evidence type="ECO:0000313" key="17">
    <source>
        <dbReference type="EMBL" id="SFK81617.1"/>
    </source>
</evidence>
<dbReference type="STRING" id="1280847.SAMN04488036_102331"/>
<keyword evidence="11" id="KW-0456">Lyase</keyword>
<dbReference type="CDD" id="cd06558">
    <property type="entry name" value="crotonase-like"/>
    <property type="match status" value="1"/>
</dbReference>
<dbReference type="Gene3D" id="3.90.226.10">
    <property type="entry name" value="2-enoyl-CoA Hydratase, Chain A, domain 1"/>
    <property type="match status" value="1"/>
</dbReference>
<reference evidence="18" key="1">
    <citation type="submission" date="2016-10" db="EMBL/GenBank/DDBJ databases">
        <authorList>
            <person name="Varghese N."/>
            <person name="Submissions S."/>
        </authorList>
    </citation>
    <scope>NUCLEOTIDE SEQUENCE [LARGE SCALE GENOMIC DNA]</scope>
    <source>
        <strain evidence="18">DSM 28453</strain>
    </source>
</reference>
<dbReference type="GO" id="GO:0004300">
    <property type="term" value="F:enoyl-CoA hydratase activity"/>
    <property type="evidence" value="ECO:0007669"/>
    <property type="project" value="UniProtKB-ARBA"/>
</dbReference>
<comment type="similarity">
    <text evidence="3">In the N-terminal section; belongs to the enoyl-CoA hydratase/isomerase family.</text>
</comment>
<dbReference type="SUPFAM" id="SSF48179">
    <property type="entry name" value="6-phosphogluconate dehydrogenase C-terminal domain-like"/>
    <property type="match status" value="2"/>
</dbReference>
<evidence type="ECO:0000256" key="10">
    <source>
        <dbReference type="ARBA" id="ARBA00023235"/>
    </source>
</evidence>
<dbReference type="Proteomes" id="UP000198851">
    <property type="component" value="Unassembled WGS sequence"/>
</dbReference>
<evidence type="ECO:0000256" key="13">
    <source>
        <dbReference type="ARBA" id="ARBA00049556"/>
    </source>
</evidence>
<dbReference type="GO" id="GO:0006635">
    <property type="term" value="P:fatty acid beta-oxidation"/>
    <property type="evidence" value="ECO:0007669"/>
    <property type="project" value="UniProtKB-UniPathway"/>
</dbReference>
<evidence type="ECO:0000256" key="1">
    <source>
        <dbReference type="ARBA" id="ARBA00004275"/>
    </source>
</evidence>
<dbReference type="SUPFAM" id="SSF51735">
    <property type="entry name" value="NAD(P)-binding Rossmann-fold domains"/>
    <property type="match status" value="1"/>
</dbReference>
<dbReference type="FunFam" id="1.10.1040.50:FF:000006">
    <property type="entry name" value="Peroxisomal bifunctional enzyme"/>
    <property type="match status" value="1"/>
</dbReference>
<dbReference type="Pfam" id="PF00725">
    <property type="entry name" value="3HCDH"/>
    <property type="match status" value="2"/>
</dbReference>
<keyword evidence="4" id="KW-0276">Fatty acid metabolism</keyword>
<comment type="pathway">
    <text evidence="2">Lipid metabolism; fatty acid beta-oxidation.</text>
</comment>
<evidence type="ECO:0000256" key="7">
    <source>
        <dbReference type="ARBA" id="ARBA00023027"/>
    </source>
</evidence>
<dbReference type="InterPro" id="IPR029045">
    <property type="entry name" value="ClpP/crotonase-like_dom_sf"/>
</dbReference>
<dbReference type="InterPro" id="IPR036291">
    <property type="entry name" value="NAD(P)-bd_dom_sf"/>
</dbReference>
<dbReference type="OrthoDB" id="9771883at2"/>
<evidence type="ECO:0000256" key="11">
    <source>
        <dbReference type="ARBA" id="ARBA00023239"/>
    </source>
</evidence>
<dbReference type="PANTHER" id="PTHR23309">
    <property type="entry name" value="3-HYDROXYACYL-COA DEHYROGENASE"/>
    <property type="match status" value="1"/>
</dbReference>
<dbReference type="GO" id="GO:0016853">
    <property type="term" value="F:isomerase activity"/>
    <property type="evidence" value="ECO:0007669"/>
    <property type="project" value="UniProtKB-KW"/>
</dbReference>
<dbReference type="InterPro" id="IPR001753">
    <property type="entry name" value="Enoyl-CoA_hydra/iso"/>
</dbReference>
<comment type="catalytic activity">
    <reaction evidence="13">
        <text>a (3S)-3-hydroxyacyl-CoA + NAD(+) = a 3-oxoacyl-CoA + NADH + H(+)</text>
        <dbReference type="Rhea" id="RHEA:22432"/>
        <dbReference type="ChEBI" id="CHEBI:15378"/>
        <dbReference type="ChEBI" id="CHEBI:57318"/>
        <dbReference type="ChEBI" id="CHEBI:57540"/>
        <dbReference type="ChEBI" id="CHEBI:57945"/>
        <dbReference type="ChEBI" id="CHEBI:90726"/>
        <dbReference type="EC" id="1.1.1.35"/>
    </reaction>
</comment>
<dbReference type="UniPathway" id="UPA00659"/>